<organism evidence="1">
    <name type="scientific">marine sediment metagenome</name>
    <dbReference type="NCBI Taxonomy" id="412755"/>
    <lineage>
        <taxon>unclassified sequences</taxon>
        <taxon>metagenomes</taxon>
        <taxon>ecological metagenomes</taxon>
    </lineage>
</organism>
<reference evidence="1" key="1">
    <citation type="journal article" date="2014" name="Front. Microbiol.">
        <title>High frequency of phylogenetically diverse reductive dehalogenase-homologous genes in deep subseafloor sedimentary metagenomes.</title>
        <authorList>
            <person name="Kawai M."/>
            <person name="Futagami T."/>
            <person name="Toyoda A."/>
            <person name="Takaki Y."/>
            <person name="Nishi S."/>
            <person name="Hori S."/>
            <person name="Arai W."/>
            <person name="Tsubouchi T."/>
            <person name="Morono Y."/>
            <person name="Uchiyama I."/>
            <person name="Ito T."/>
            <person name="Fujiyama A."/>
            <person name="Inagaki F."/>
            <person name="Takami H."/>
        </authorList>
    </citation>
    <scope>NUCLEOTIDE SEQUENCE</scope>
    <source>
        <strain evidence="1">Expedition CK06-06</strain>
    </source>
</reference>
<gene>
    <name evidence="1" type="ORF">S01H4_25653</name>
</gene>
<protein>
    <submittedName>
        <fullName evidence="1">Uncharacterized protein</fullName>
    </submittedName>
</protein>
<name>X1C2D8_9ZZZZ</name>
<dbReference type="EMBL" id="BART01012236">
    <property type="protein sequence ID" value="GAG78541.1"/>
    <property type="molecule type" value="Genomic_DNA"/>
</dbReference>
<dbReference type="AlphaFoldDB" id="X1C2D8"/>
<accession>X1C2D8</accession>
<proteinExistence type="predicted"/>
<comment type="caution">
    <text evidence="1">The sequence shown here is derived from an EMBL/GenBank/DDBJ whole genome shotgun (WGS) entry which is preliminary data.</text>
</comment>
<sequence>MPRIEEMYAFIVEDSGPDDEGVMAMQTGLGDDGQSLWLPLVGADMARVNSLRSIAQGIGRQIGKKVTLVHFTNREDLEVID</sequence>
<evidence type="ECO:0000313" key="1">
    <source>
        <dbReference type="EMBL" id="GAG78541.1"/>
    </source>
</evidence>